<dbReference type="AlphaFoldDB" id="A0A540LYZ0"/>
<dbReference type="Proteomes" id="UP000315295">
    <property type="component" value="Unassembled WGS sequence"/>
</dbReference>
<organism evidence="2 3">
    <name type="scientific">Malus baccata</name>
    <name type="common">Siberian crab apple</name>
    <name type="synonym">Pyrus baccata</name>
    <dbReference type="NCBI Taxonomy" id="106549"/>
    <lineage>
        <taxon>Eukaryota</taxon>
        <taxon>Viridiplantae</taxon>
        <taxon>Streptophyta</taxon>
        <taxon>Embryophyta</taxon>
        <taxon>Tracheophyta</taxon>
        <taxon>Spermatophyta</taxon>
        <taxon>Magnoliopsida</taxon>
        <taxon>eudicotyledons</taxon>
        <taxon>Gunneridae</taxon>
        <taxon>Pentapetalae</taxon>
        <taxon>rosids</taxon>
        <taxon>fabids</taxon>
        <taxon>Rosales</taxon>
        <taxon>Rosaceae</taxon>
        <taxon>Amygdaloideae</taxon>
        <taxon>Maleae</taxon>
        <taxon>Malus</taxon>
    </lineage>
</organism>
<dbReference type="STRING" id="106549.A0A540LYZ0"/>
<reference evidence="2 3" key="1">
    <citation type="journal article" date="2019" name="G3 (Bethesda)">
        <title>Sequencing of a Wild Apple (Malus baccata) Genome Unravels the Differences Between Cultivated and Wild Apple Species Regarding Disease Resistance and Cold Tolerance.</title>
        <authorList>
            <person name="Chen X."/>
        </authorList>
    </citation>
    <scope>NUCLEOTIDE SEQUENCE [LARGE SCALE GENOMIC DNA]</scope>
    <source>
        <strain evidence="3">cv. Shandingzi</strain>
        <tissue evidence="2">Leaves</tissue>
    </source>
</reference>
<evidence type="ECO:0000256" key="1">
    <source>
        <dbReference type="SAM" id="MobiDB-lite"/>
    </source>
</evidence>
<accession>A0A540LYZ0</accession>
<name>A0A540LYZ0_MALBA</name>
<feature type="compositionally biased region" description="Polar residues" evidence="1">
    <location>
        <begin position="20"/>
        <end position="30"/>
    </location>
</feature>
<dbReference type="EMBL" id="VIEB01000411">
    <property type="protein sequence ID" value="TQD91711.1"/>
    <property type="molecule type" value="Genomic_DNA"/>
</dbReference>
<gene>
    <name evidence="2" type="ORF">C1H46_022702</name>
</gene>
<feature type="region of interest" description="Disordered" evidence="1">
    <location>
        <begin position="1"/>
        <end position="36"/>
    </location>
</feature>
<evidence type="ECO:0000313" key="2">
    <source>
        <dbReference type="EMBL" id="TQD91711.1"/>
    </source>
</evidence>
<comment type="caution">
    <text evidence="2">The sequence shown here is derived from an EMBL/GenBank/DDBJ whole genome shotgun (WGS) entry which is preliminary data.</text>
</comment>
<keyword evidence="3" id="KW-1185">Reference proteome</keyword>
<dbReference type="PANTHER" id="PTHR35475">
    <property type="entry name" value="WD REPEAT PROTEIN"/>
    <property type="match status" value="1"/>
</dbReference>
<evidence type="ECO:0000313" key="3">
    <source>
        <dbReference type="Proteomes" id="UP000315295"/>
    </source>
</evidence>
<protein>
    <submittedName>
        <fullName evidence="2">Uncharacterized protein</fullName>
    </submittedName>
</protein>
<feature type="compositionally biased region" description="Basic and acidic residues" evidence="1">
    <location>
        <begin position="1"/>
        <end position="17"/>
    </location>
</feature>
<sequence length="224" mass="25257">MDEKDDNKTGEIEETGPKSDGSSPNPNPKTARTKVPEVEVCLYRRGKGPIDTFKSGLGGWDQNQLEVGDILDKYGFKSLYAFNTESGRGVPIRFNPRNGRSMLPYRDGATVQIDGEPKVKFRFHDPTGDENLDWSSFYDHPDNLGFEGSSAMDPEIKLYWRQLPSMDHRSRDHSIYSNEEENQGFAEKVWLVKGAIDASLLSLTTKKATLICASSLIRDNLYRD</sequence>
<proteinExistence type="predicted"/>
<dbReference type="PANTHER" id="PTHR35475:SF1">
    <property type="entry name" value="WD REPEAT PROTEIN"/>
    <property type="match status" value="1"/>
</dbReference>